<evidence type="ECO:0000256" key="6">
    <source>
        <dbReference type="SAM" id="MobiDB-lite"/>
    </source>
</evidence>
<evidence type="ECO:0000256" key="4">
    <source>
        <dbReference type="ARBA" id="ARBA00022825"/>
    </source>
</evidence>
<evidence type="ECO:0000256" key="1">
    <source>
        <dbReference type="ARBA" id="ARBA00011073"/>
    </source>
</evidence>
<keyword evidence="13" id="KW-1185">Reference proteome</keyword>
<dbReference type="InterPro" id="IPR041469">
    <property type="entry name" value="Subtilisin-like_FN3"/>
</dbReference>
<dbReference type="InterPro" id="IPR000209">
    <property type="entry name" value="Peptidase_S8/S53_dom"/>
</dbReference>
<feature type="region of interest" description="Disordered" evidence="6">
    <location>
        <begin position="58"/>
        <end position="81"/>
    </location>
</feature>
<evidence type="ECO:0000313" key="13">
    <source>
        <dbReference type="Proteomes" id="UP001368654"/>
    </source>
</evidence>
<feature type="signal peptide" evidence="7">
    <location>
        <begin position="1"/>
        <end position="24"/>
    </location>
</feature>
<dbReference type="Pfam" id="PF05922">
    <property type="entry name" value="Inhibitor_I9"/>
    <property type="match status" value="1"/>
</dbReference>
<dbReference type="InterPro" id="IPR015500">
    <property type="entry name" value="Peptidase_S8_subtilisin-rel"/>
</dbReference>
<feature type="compositionally biased region" description="Basic and acidic residues" evidence="6">
    <location>
        <begin position="69"/>
        <end position="80"/>
    </location>
</feature>
<evidence type="ECO:0000259" key="10">
    <source>
        <dbReference type="Pfam" id="PF05922"/>
    </source>
</evidence>
<feature type="domain" description="Inhibitor I9" evidence="10">
    <location>
        <begin position="46"/>
        <end position="144"/>
    </location>
</feature>
<dbReference type="PROSITE" id="PS00138">
    <property type="entry name" value="SUBTILASE_SER"/>
    <property type="match status" value="1"/>
</dbReference>
<dbReference type="EMBL" id="JBBDGL010000001">
    <property type="protein sequence ID" value="MEJ1154391.1"/>
    <property type="molecule type" value="Genomic_DNA"/>
</dbReference>
<dbReference type="InterPro" id="IPR010259">
    <property type="entry name" value="S8pro/Inhibitor_I9"/>
</dbReference>
<dbReference type="Gene3D" id="3.40.50.200">
    <property type="entry name" value="Peptidase S8/S53 domain"/>
    <property type="match status" value="1"/>
</dbReference>
<dbReference type="Gene3D" id="3.30.70.80">
    <property type="entry name" value="Peptidase S8 propeptide/proteinase inhibitor I9"/>
    <property type="match status" value="1"/>
</dbReference>
<evidence type="ECO:0000256" key="5">
    <source>
        <dbReference type="PROSITE-ProRule" id="PRU01240"/>
    </source>
</evidence>
<evidence type="ECO:0000259" key="8">
    <source>
        <dbReference type="Pfam" id="PF00082"/>
    </source>
</evidence>
<reference evidence="12 13" key="1">
    <citation type="submission" date="2024-02" db="EMBL/GenBank/DDBJ databases">
        <authorList>
            <person name="Saticioglu I.B."/>
        </authorList>
    </citation>
    <scope>NUCLEOTIDE SEQUENCE [LARGE SCALE GENOMIC DNA]</scope>
    <source>
        <strain evidence="12 13">Mu-86</strain>
    </source>
</reference>
<dbReference type="PRINTS" id="PR00723">
    <property type="entry name" value="SUBTILISIN"/>
</dbReference>
<evidence type="ECO:0000256" key="3">
    <source>
        <dbReference type="ARBA" id="ARBA00022801"/>
    </source>
</evidence>
<accession>A0ABU8LRX2</accession>
<gene>
    <name evidence="12" type="ORF">WDU96_02100</name>
</gene>
<dbReference type="Proteomes" id="UP001368654">
    <property type="component" value="Unassembled WGS sequence"/>
</dbReference>
<dbReference type="Gene3D" id="2.60.40.2700">
    <property type="match status" value="1"/>
</dbReference>
<name>A0ABU8LRX2_9MICO</name>
<dbReference type="SUPFAM" id="SSF52743">
    <property type="entry name" value="Subtilisin-like"/>
    <property type="match status" value="1"/>
</dbReference>
<keyword evidence="7" id="KW-0732">Signal</keyword>
<dbReference type="RefSeq" id="WP_337336830.1">
    <property type="nucleotide sequence ID" value="NZ_JBBDGL010000001.1"/>
</dbReference>
<dbReference type="Gene3D" id="2.60.40.2310">
    <property type="match status" value="1"/>
</dbReference>
<dbReference type="Pfam" id="PF00082">
    <property type="entry name" value="Peptidase_S8"/>
    <property type="match status" value="1"/>
</dbReference>
<keyword evidence="2 5" id="KW-0645">Protease</keyword>
<comment type="similarity">
    <text evidence="1 5">Belongs to the peptidase S8 family.</text>
</comment>
<evidence type="ECO:0000259" key="11">
    <source>
        <dbReference type="Pfam" id="PF17766"/>
    </source>
</evidence>
<evidence type="ECO:0000256" key="7">
    <source>
        <dbReference type="SAM" id="SignalP"/>
    </source>
</evidence>
<feature type="chain" id="PRO_5045766232" evidence="7">
    <location>
        <begin position="25"/>
        <end position="1189"/>
    </location>
</feature>
<evidence type="ECO:0000256" key="2">
    <source>
        <dbReference type="ARBA" id="ARBA00022670"/>
    </source>
</evidence>
<dbReference type="Pfam" id="PF02225">
    <property type="entry name" value="PA"/>
    <property type="match status" value="1"/>
</dbReference>
<comment type="caution">
    <text evidence="12">The sequence shown here is derived from an EMBL/GenBank/DDBJ whole genome shotgun (WGS) entry which is preliminary data.</text>
</comment>
<sequence length="1189" mass="122167">MGRNTLRAAAAITLAALFASTATASFGATDEEVTVPAPIDSPTGNYIVLLEEEPVAGYEGGEAGLAPTKPEEGEKLDPRSRNAQNYTEFLEERQSEVAAEAGVEVEATYQVTLNGFSAQMSPEEAGKLSAAKGVLAVYPDEIRHPDAVSSTEFLGLEGEDGVWQSVGGVAAAGEGVVVGVVDTGIAPESPSFAGEPLGTTPGEDPYLVDNNVVFDKADGQQFISERVSGEEWDNSDYSTKLIGAKYFSSGAAAAGYDFGADYLSPRDGDTHGSHTASTAAGNAGVSASVAGTDFGTISGVAPAAKVASYKACYVGPDPLTTDDDICALSDLLSAIDAAVADGVDVINYSIGGGSATSTLAADDVSFFYAAVAGVFVSVSAGNSGPDASTADHASPWYMTVAASTIPTYEGTVQLPNGFEAAGASISVPFGTTITDHVIYAGDAALSGQSPTEAALCYLDTLDPAVVEGKIVVCDRGTIARVEKSEAVAEAGGVGMILVNVTPGSLDNDFHSVPTVHLGDEYRDAILEYVRVTPNPTATLIGDNVTGVETPTPQVAGFSSRGPMLADGSDVIKPDISAPGVAILAAAANAPGEAGAFEFLSGTSMSSPHIAGLGALYLGERPLASPAEVKSAMMTTAYDTVDASNNAVTDPFAQGAGHVDPTRFFEPGLLYLNGPNDWAAYMEGTGNADFAEIEPIDPSDLNLASIGIGSLSGSQSVTRTVTATTAGTYTASVSFPGIAAEVSPSQVTLAEGESVEFTVTFSNESAAVEQWSTGSLTWTGDNGITVRSPLAVQPVTADAPESVVGQGITSSTDIAFISGISGELPLNLSGLAPLELLVAPDAPEGHSGDEASGDANGNISWITEIEEGTRLAQWTLDSSDDVGSDLDLFVYHVVSPDDLRYYEVWQSATGSADEQVTLDYPEAGTYLIIANLYSVTDPMTWDLHEAIVTPDGVGEFTAEPNPVTVAQGEQATFTASWQNLEPSTSYLGVVQYGDSAVRTLVTVEAGEPAPVATKAPKITGSAKVGKTLKADAGKWTPSGVAVTYQWLRDGEPIDGATTPRYEVTSADAGSALSIQVTATQSGNVNSGVAVSDEVIVKSNSKTTVKMNRYVGKSSQTFEVNVSVQVSGDAAAEGEVTVRVDSKKYTGTLTDGALSITLPRQSSGIHVVTAVYDGAETVERSAGVTGFLVLR</sequence>
<feature type="domain" description="PA" evidence="9">
    <location>
        <begin position="455"/>
        <end position="520"/>
    </location>
</feature>
<dbReference type="PROSITE" id="PS51892">
    <property type="entry name" value="SUBTILASE"/>
    <property type="match status" value="1"/>
</dbReference>
<dbReference type="InterPro" id="IPR023828">
    <property type="entry name" value="Peptidase_S8_Ser-AS"/>
</dbReference>
<dbReference type="SUPFAM" id="SSF52025">
    <property type="entry name" value="PA domain"/>
    <property type="match status" value="1"/>
</dbReference>
<proteinExistence type="inferred from homology"/>
<feature type="active site" description="Charge relay system" evidence="5">
    <location>
        <position position="271"/>
    </location>
</feature>
<dbReference type="InterPro" id="IPR046450">
    <property type="entry name" value="PA_dom_sf"/>
</dbReference>
<evidence type="ECO:0000313" key="12">
    <source>
        <dbReference type="EMBL" id="MEJ1154391.1"/>
    </source>
</evidence>
<dbReference type="CDD" id="cd02120">
    <property type="entry name" value="PA_subtilisin_like"/>
    <property type="match status" value="1"/>
</dbReference>
<dbReference type="InterPro" id="IPR045051">
    <property type="entry name" value="SBT"/>
</dbReference>
<keyword evidence="4 5" id="KW-0720">Serine protease</keyword>
<evidence type="ECO:0000259" key="9">
    <source>
        <dbReference type="Pfam" id="PF02225"/>
    </source>
</evidence>
<dbReference type="InterPro" id="IPR037045">
    <property type="entry name" value="S8pro/Inhibitor_I9_sf"/>
</dbReference>
<dbReference type="Pfam" id="PF17766">
    <property type="entry name" value="fn3_6"/>
    <property type="match status" value="1"/>
</dbReference>
<feature type="domain" description="Peptidase S8/S53" evidence="8">
    <location>
        <begin position="173"/>
        <end position="654"/>
    </location>
</feature>
<protein>
    <submittedName>
        <fullName evidence="12">S8 family serine peptidase</fullName>
    </submittedName>
</protein>
<organism evidence="12 13">
    <name type="scientific">Microbacterium marmarense</name>
    <dbReference type="NCBI Taxonomy" id="3122051"/>
    <lineage>
        <taxon>Bacteria</taxon>
        <taxon>Bacillati</taxon>
        <taxon>Actinomycetota</taxon>
        <taxon>Actinomycetes</taxon>
        <taxon>Micrococcales</taxon>
        <taxon>Microbacteriaceae</taxon>
        <taxon>Microbacterium</taxon>
    </lineage>
</organism>
<dbReference type="Gene3D" id="3.50.30.30">
    <property type="match status" value="1"/>
</dbReference>
<feature type="active site" description="Charge relay system" evidence="5">
    <location>
        <position position="182"/>
    </location>
</feature>
<dbReference type="InterPro" id="IPR036852">
    <property type="entry name" value="Peptidase_S8/S53_dom_sf"/>
</dbReference>
<feature type="domain" description="Subtilisin-like protease fibronectin type-III" evidence="11">
    <location>
        <begin position="699"/>
        <end position="791"/>
    </location>
</feature>
<keyword evidence="3 5" id="KW-0378">Hydrolase</keyword>
<dbReference type="PANTHER" id="PTHR10795">
    <property type="entry name" value="PROPROTEIN CONVERTASE SUBTILISIN/KEXIN"/>
    <property type="match status" value="1"/>
</dbReference>
<dbReference type="InterPro" id="IPR003137">
    <property type="entry name" value="PA_domain"/>
</dbReference>
<feature type="active site" description="Charge relay system" evidence="5">
    <location>
        <position position="603"/>
    </location>
</feature>